<reference evidence="2" key="1">
    <citation type="submission" date="2019-08" db="EMBL/GenBank/DDBJ databases">
        <authorList>
            <person name="Kucharzyk K."/>
            <person name="Murdoch R.W."/>
            <person name="Higgins S."/>
            <person name="Loffler F."/>
        </authorList>
    </citation>
    <scope>NUCLEOTIDE SEQUENCE</scope>
</reference>
<dbReference type="CDD" id="cd03808">
    <property type="entry name" value="GT4_CapM-like"/>
    <property type="match status" value="1"/>
</dbReference>
<sequence length="261" mass="29942">MVNNLTGFGSTLKSNGFSDKFLMKLYKISYKKSKCVFFQNESNLKFDLDHKLVTGPYKLVPGSGVNTERYPLQPYPDEDIIVFNYLGRVMHDKGIDDYIECARRIKKNHPNTEFNVIGFIEPTEIHYQEDLKKLEEEGIIIYRGQQMDVRPFIARAHAIIHPSMYGEGMSNVLLENASSGRPVITTDNPGCRETLNDGVTGFMYHGGNVDELVEKVEQFLSMSNEERKKMGEKGREKVSREFSRDTVVRTYLDKFAEILSE</sequence>
<name>A0A645FN05_9ZZZZ</name>
<dbReference type="EMBL" id="VSSQ01061378">
    <property type="protein sequence ID" value="MPN14719.1"/>
    <property type="molecule type" value="Genomic_DNA"/>
</dbReference>
<dbReference type="GO" id="GO:0016757">
    <property type="term" value="F:glycosyltransferase activity"/>
    <property type="evidence" value="ECO:0007669"/>
    <property type="project" value="UniProtKB-KW"/>
</dbReference>
<gene>
    <name evidence="2" type="primary">gtf1_49</name>
    <name evidence="2" type="ORF">SDC9_162046</name>
</gene>
<dbReference type="PANTHER" id="PTHR12526">
    <property type="entry name" value="GLYCOSYLTRANSFERASE"/>
    <property type="match status" value="1"/>
</dbReference>
<keyword evidence="2" id="KW-0328">Glycosyltransferase</keyword>
<protein>
    <submittedName>
        <fullName evidence="2">Glycosyltransferase Gtf1</fullName>
        <ecNumber evidence="2">2.4.1.-</ecNumber>
    </submittedName>
</protein>
<dbReference type="EC" id="2.4.1.-" evidence="2"/>
<dbReference type="Gene3D" id="3.40.50.2000">
    <property type="entry name" value="Glycogen Phosphorylase B"/>
    <property type="match status" value="2"/>
</dbReference>
<evidence type="ECO:0000313" key="2">
    <source>
        <dbReference type="EMBL" id="MPN14719.1"/>
    </source>
</evidence>
<proteinExistence type="predicted"/>
<dbReference type="Pfam" id="PF00534">
    <property type="entry name" value="Glycos_transf_1"/>
    <property type="match status" value="1"/>
</dbReference>
<evidence type="ECO:0000259" key="1">
    <source>
        <dbReference type="Pfam" id="PF00534"/>
    </source>
</evidence>
<dbReference type="SUPFAM" id="SSF53756">
    <property type="entry name" value="UDP-Glycosyltransferase/glycogen phosphorylase"/>
    <property type="match status" value="1"/>
</dbReference>
<organism evidence="2">
    <name type="scientific">bioreactor metagenome</name>
    <dbReference type="NCBI Taxonomy" id="1076179"/>
    <lineage>
        <taxon>unclassified sequences</taxon>
        <taxon>metagenomes</taxon>
        <taxon>ecological metagenomes</taxon>
    </lineage>
</organism>
<dbReference type="InterPro" id="IPR001296">
    <property type="entry name" value="Glyco_trans_1"/>
</dbReference>
<comment type="caution">
    <text evidence="2">The sequence shown here is derived from an EMBL/GenBank/DDBJ whole genome shotgun (WGS) entry which is preliminary data.</text>
</comment>
<dbReference type="AlphaFoldDB" id="A0A645FN05"/>
<accession>A0A645FN05</accession>
<feature type="domain" description="Glycosyl transferase family 1" evidence="1">
    <location>
        <begin position="78"/>
        <end position="236"/>
    </location>
</feature>
<keyword evidence="2" id="KW-0808">Transferase</keyword>
<dbReference type="PANTHER" id="PTHR12526:SF630">
    <property type="entry name" value="GLYCOSYLTRANSFERASE"/>
    <property type="match status" value="1"/>
</dbReference>